<organism evidence="7 8">
    <name type="scientific">Butyribacter intestini</name>
    <dbReference type="NCBI Taxonomy" id="1703332"/>
    <lineage>
        <taxon>Bacteria</taxon>
        <taxon>Bacillati</taxon>
        <taxon>Bacillota</taxon>
        <taxon>Clostridia</taxon>
        <taxon>Lachnospirales</taxon>
        <taxon>Lachnospiraceae</taxon>
        <taxon>Butyribacter</taxon>
    </lineage>
</organism>
<evidence type="ECO:0000313" key="8">
    <source>
        <dbReference type="Proteomes" id="UP000050833"/>
    </source>
</evidence>
<dbReference type="Proteomes" id="UP000050833">
    <property type="component" value="Unassembled WGS sequence"/>
</dbReference>
<dbReference type="PANTHER" id="PTHR37820:SF1">
    <property type="entry name" value="CELL DIVISION PROTEIN FTSQ"/>
    <property type="match status" value="1"/>
</dbReference>
<dbReference type="InterPro" id="IPR050487">
    <property type="entry name" value="FtsQ_DivIB"/>
</dbReference>
<gene>
    <name evidence="7" type="ORF">APZ18_07440</name>
</gene>
<accession>A0AAW3JPE3</accession>
<evidence type="ECO:0000256" key="4">
    <source>
        <dbReference type="ARBA" id="ARBA00022989"/>
    </source>
</evidence>
<comment type="caution">
    <text evidence="7">The sequence shown here is derived from an EMBL/GenBank/DDBJ whole genome shotgun (WGS) entry which is preliminary data.</text>
</comment>
<sequence>MRILKRFFATLCVVIVIIFVLYFWFHIDTVKIEGGSVYSDSEIEKSVFCRKFSDNALVFRMYNKLYGINKLPFVEDIDVKYESHDTVVLHIYDKKISGCIKYMGQYVYFDKDGIVLQSLSEHKKDVPMVTGIKFGKFSIGKAFSVKDEKLFSKIMNISQLISHYKINVSRIHSSSDGIMLYSGKVRVFLGKKDMYDDELAALSDVLKTTAKRNLKGSIDMSDYHSGDKIILKTNN</sequence>
<keyword evidence="8" id="KW-1185">Reference proteome</keyword>
<dbReference type="AlphaFoldDB" id="A0AAW3JPE3"/>
<keyword evidence="6" id="KW-0472">Membrane</keyword>
<reference evidence="7 8" key="1">
    <citation type="submission" date="2015-10" db="EMBL/GenBank/DDBJ databases">
        <title>Butyribacter intestini gen. nov., sp. nov., a butyric acid-producing bacterium of the family Lachnospiraceae isolated from the human faeces.</title>
        <authorList>
            <person name="Zou Y."/>
            <person name="Xue W."/>
            <person name="Luo G."/>
            <person name="Lv M."/>
        </authorList>
    </citation>
    <scope>NUCLEOTIDE SEQUENCE [LARGE SCALE GENOMIC DNA]</scope>
    <source>
        <strain evidence="7 8">TF01-11</strain>
    </source>
</reference>
<keyword evidence="4 6" id="KW-1133">Transmembrane helix</keyword>
<evidence type="ECO:0000313" key="7">
    <source>
        <dbReference type="EMBL" id="KQC84577.1"/>
    </source>
</evidence>
<evidence type="ECO:0000256" key="1">
    <source>
        <dbReference type="ARBA" id="ARBA00022475"/>
    </source>
</evidence>
<keyword evidence="3 6" id="KW-0812">Transmembrane</keyword>
<evidence type="ECO:0000256" key="6">
    <source>
        <dbReference type="SAM" id="Phobius"/>
    </source>
</evidence>
<dbReference type="GO" id="GO:0051301">
    <property type="term" value="P:cell division"/>
    <property type="evidence" value="ECO:0007669"/>
    <property type="project" value="UniProtKB-KW"/>
</dbReference>
<evidence type="ECO:0000256" key="2">
    <source>
        <dbReference type="ARBA" id="ARBA00022618"/>
    </source>
</evidence>
<dbReference type="EMBL" id="LLKB01000005">
    <property type="protein sequence ID" value="KQC84577.1"/>
    <property type="molecule type" value="Genomic_DNA"/>
</dbReference>
<name>A0AAW3JPE3_9FIRM</name>
<proteinExistence type="predicted"/>
<protein>
    <recommendedName>
        <fullName evidence="9">Cell division protein FtsQ</fullName>
    </recommendedName>
</protein>
<evidence type="ECO:0000256" key="3">
    <source>
        <dbReference type="ARBA" id="ARBA00022692"/>
    </source>
</evidence>
<evidence type="ECO:0008006" key="9">
    <source>
        <dbReference type="Google" id="ProtNLM"/>
    </source>
</evidence>
<keyword evidence="5" id="KW-0131">Cell cycle</keyword>
<keyword evidence="1" id="KW-1003">Cell membrane</keyword>
<keyword evidence="2" id="KW-0132">Cell division</keyword>
<dbReference type="PANTHER" id="PTHR37820">
    <property type="entry name" value="CELL DIVISION PROTEIN DIVIB"/>
    <property type="match status" value="1"/>
</dbReference>
<dbReference type="GO" id="GO:0005886">
    <property type="term" value="C:plasma membrane"/>
    <property type="evidence" value="ECO:0007669"/>
    <property type="project" value="TreeGrafter"/>
</dbReference>
<evidence type="ECO:0000256" key="5">
    <source>
        <dbReference type="ARBA" id="ARBA00023306"/>
    </source>
</evidence>
<dbReference type="RefSeq" id="WP_055943386.1">
    <property type="nucleotide sequence ID" value="NZ_LLKB01000005.1"/>
</dbReference>
<feature type="transmembrane region" description="Helical" evidence="6">
    <location>
        <begin position="7"/>
        <end position="25"/>
    </location>
</feature>